<dbReference type="VEuPathDB" id="FungiDB:RhiirA1_334498"/>
<comment type="similarity">
    <text evidence="1 6">Belongs to the cytochrome P450 family.</text>
</comment>
<dbReference type="VEuPathDB" id="FungiDB:FUN_015605"/>
<dbReference type="GO" id="GO:0004497">
    <property type="term" value="F:monooxygenase activity"/>
    <property type="evidence" value="ECO:0007669"/>
    <property type="project" value="UniProtKB-KW"/>
</dbReference>
<comment type="caution">
    <text evidence="7">The sequence shown here is derived from an EMBL/GenBank/DDBJ whole genome shotgun (WGS) entry which is preliminary data.</text>
</comment>
<keyword evidence="6" id="KW-0503">Monooxygenase</keyword>
<dbReference type="EMBL" id="LLXJ01000715">
    <property type="protein sequence ID" value="PKC06793.1"/>
    <property type="molecule type" value="Genomic_DNA"/>
</dbReference>
<evidence type="ECO:0000256" key="4">
    <source>
        <dbReference type="ARBA" id="ARBA00023002"/>
    </source>
</evidence>
<dbReference type="PANTHER" id="PTHR24289">
    <property type="entry name" value="STEROID 17-ALPHA-HYDROXYLASE/17,20 LYASE"/>
    <property type="match status" value="1"/>
</dbReference>
<dbReference type="Proteomes" id="UP000232722">
    <property type="component" value="Unassembled WGS sequence"/>
</dbReference>
<keyword evidence="3 6" id="KW-0479">Metal-binding</keyword>
<dbReference type="Pfam" id="PF00067">
    <property type="entry name" value="p450"/>
    <property type="match status" value="2"/>
</dbReference>
<evidence type="ECO:0000256" key="1">
    <source>
        <dbReference type="ARBA" id="ARBA00010617"/>
    </source>
</evidence>
<sequence>MTDLLLDLFIGKRSHSINKYYSELINDNNLDDDNNKDKDDDKSVGYAELLLKYVDGYTFHLFFGAYAKYIPIFKGIAKNHIINRNNYWNYIYNIINNHKKIIENTPKDQLRQDLITLLLTANTDHDINISKSKVQDFNPDLQRPLNDKELLINLSESIGGGVDAISSTFIFLIYNIIKNPEVIIKIREEVVNILGKDPRNINMEDLDKFKYIEAVIKETVRINSLTPLVDRYNDFDPERFINPSLNNNLKALIVFGGGIKICPGRKLGMIILKTLTALLVPQFDFELVNPNVPMKIRYAIFNQPAELYIRIKKRDISLK</sequence>
<dbReference type="VEuPathDB" id="FungiDB:RhiirFUN_011475"/>
<keyword evidence="4 6" id="KW-0560">Oxidoreductase</keyword>
<evidence type="ECO:0000256" key="5">
    <source>
        <dbReference type="ARBA" id="ARBA00023004"/>
    </source>
</evidence>
<dbReference type="InterPro" id="IPR036396">
    <property type="entry name" value="Cyt_P450_sf"/>
</dbReference>
<evidence type="ECO:0000313" key="7">
    <source>
        <dbReference type="EMBL" id="PKC06793.1"/>
    </source>
</evidence>
<dbReference type="InterPro" id="IPR002401">
    <property type="entry name" value="Cyt_P450_E_grp-I"/>
</dbReference>
<dbReference type="GO" id="GO:0005506">
    <property type="term" value="F:iron ion binding"/>
    <property type="evidence" value="ECO:0007669"/>
    <property type="project" value="InterPro"/>
</dbReference>
<dbReference type="PRINTS" id="PR00463">
    <property type="entry name" value="EP450I"/>
</dbReference>
<evidence type="ECO:0000256" key="3">
    <source>
        <dbReference type="ARBA" id="ARBA00022723"/>
    </source>
</evidence>
<keyword evidence="2 6" id="KW-0349">Heme</keyword>
<dbReference type="GO" id="GO:0016705">
    <property type="term" value="F:oxidoreductase activity, acting on paired donors, with incorporation or reduction of molecular oxygen"/>
    <property type="evidence" value="ECO:0007669"/>
    <property type="project" value="InterPro"/>
</dbReference>
<reference evidence="7 8" key="1">
    <citation type="submission" date="2016-04" db="EMBL/GenBank/DDBJ databases">
        <title>Genome analyses suggest a sexual origin of heterokaryosis in a supposedly ancient asexual fungus.</title>
        <authorList>
            <person name="Ropars J."/>
            <person name="Sedzielewska K."/>
            <person name="Noel J."/>
            <person name="Charron P."/>
            <person name="Farinelli L."/>
            <person name="Marton T."/>
            <person name="Kruger M."/>
            <person name="Pelin A."/>
            <person name="Brachmann A."/>
            <person name="Corradi N."/>
        </authorList>
    </citation>
    <scope>NUCLEOTIDE SEQUENCE [LARGE SCALE GENOMIC DNA]</scope>
    <source>
        <strain evidence="7 8">A5</strain>
    </source>
</reference>
<gene>
    <name evidence="7" type="ORF">RhiirA5_359869</name>
</gene>
<evidence type="ECO:0000256" key="6">
    <source>
        <dbReference type="RuleBase" id="RU000461"/>
    </source>
</evidence>
<reference evidence="7 8" key="2">
    <citation type="submission" date="2017-09" db="EMBL/GenBank/DDBJ databases">
        <title>Extensive intraspecific genome diversity in a model arbuscular mycorrhizal fungus.</title>
        <authorList>
            <person name="Chen E.C."/>
            <person name="Morin E."/>
            <person name="Beaudet D."/>
            <person name="Noel J."/>
            <person name="Ndikumana S."/>
            <person name="Charron P."/>
            <person name="St-Onge C."/>
            <person name="Giorgi J."/>
            <person name="Grigoriev I.V."/>
            <person name="Roux C."/>
            <person name="Martin F.M."/>
            <person name="Corradi N."/>
        </authorList>
    </citation>
    <scope>NUCLEOTIDE SEQUENCE [LARGE SCALE GENOMIC DNA]</scope>
    <source>
        <strain evidence="7 8">A5</strain>
    </source>
</reference>
<proteinExistence type="inferred from homology"/>
<dbReference type="AlphaFoldDB" id="A0A2N0PJ13"/>
<dbReference type="PANTHER" id="PTHR24289:SF1">
    <property type="entry name" value="STEROID 17-ALPHA-HYDROXYLASE_17,20 LYASE"/>
    <property type="match status" value="1"/>
</dbReference>
<dbReference type="InterPro" id="IPR001128">
    <property type="entry name" value="Cyt_P450"/>
</dbReference>
<dbReference type="Gene3D" id="1.10.630.10">
    <property type="entry name" value="Cytochrome P450"/>
    <property type="match status" value="2"/>
</dbReference>
<keyword evidence="5 6" id="KW-0408">Iron</keyword>
<dbReference type="GO" id="GO:0020037">
    <property type="term" value="F:heme binding"/>
    <property type="evidence" value="ECO:0007669"/>
    <property type="project" value="InterPro"/>
</dbReference>
<dbReference type="InterPro" id="IPR017972">
    <property type="entry name" value="Cyt_P450_CS"/>
</dbReference>
<dbReference type="PROSITE" id="PS00086">
    <property type="entry name" value="CYTOCHROME_P450"/>
    <property type="match status" value="1"/>
</dbReference>
<evidence type="ECO:0000313" key="8">
    <source>
        <dbReference type="Proteomes" id="UP000232722"/>
    </source>
</evidence>
<protein>
    <submittedName>
        <fullName evidence="7">Cytochrome P450</fullName>
    </submittedName>
</protein>
<organism evidence="7 8">
    <name type="scientific">Rhizophagus irregularis</name>
    <dbReference type="NCBI Taxonomy" id="588596"/>
    <lineage>
        <taxon>Eukaryota</taxon>
        <taxon>Fungi</taxon>
        <taxon>Fungi incertae sedis</taxon>
        <taxon>Mucoromycota</taxon>
        <taxon>Glomeromycotina</taxon>
        <taxon>Glomeromycetes</taxon>
        <taxon>Glomerales</taxon>
        <taxon>Glomeraceae</taxon>
        <taxon>Rhizophagus</taxon>
    </lineage>
</organism>
<accession>A0A2N0PJ13</accession>
<evidence type="ECO:0000256" key="2">
    <source>
        <dbReference type="ARBA" id="ARBA00022617"/>
    </source>
</evidence>
<dbReference type="SUPFAM" id="SSF48264">
    <property type="entry name" value="Cytochrome P450"/>
    <property type="match status" value="1"/>
</dbReference>
<name>A0A2N0PJ13_9GLOM</name>